<dbReference type="eggNOG" id="COG0189">
    <property type="taxonomic scope" value="Bacteria"/>
</dbReference>
<protein>
    <submittedName>
        <fullName evidence="1">Uncharacterized protein</fullName>
    </submittedName>
</protein>
<evidence type="ECO:0000313" key="2">
    <source>
        <dbReference type="Proteomes" id="UP000001235"/>
    </source>
</evidence>
<dbReference type="STRING" id="395494.Galf_0829"/>
<sequence>MRIKLTWMAGRLWQEIARRRLPHGLLSLRYLLPIRDDRIKLHRTMWWQSRAGKPLPLWLLLEIWLWVRWLGFGAWRSTWIAVRHYGPAIRQSEGIPLRRQASQAIAIALGWCIPASYLYRYALYKHPGSTLDYVFDHETASYHRWRSRALGFGKASLALLQDKWQQTETLARLGVPMAPILAKVHRNDSDKLYPWLRSDTRLFCKTRSGNRGIGAFSVGCRQGEIAGRTLEGRQLKSLTEVESAWRELLALDDALIQPFLDNHPELARLSDGDDAITLRFISHRHEGRLTCLNATLELPAGWDEQTGCPHYVVLPLDEDGKILPFPQEKLLPPAQETYRRIHARLSGNDVVPQWKTVGAGSFLAHSQFPDICDIAWDWVITPAGPLLLEGNSGWNTEVMQLLNGGLLRQ</sequence>
<proteinExistence type="predicted"/>
<dbReference type="KEGG" id="gca:Galf_0829"/>
<accession>D9SE89</accession>
<dbReference type="AlphaFoldDB" id="D9SE89"/>
<dbReference type="EMBL" id="CP002159">
    <property type="protein sequence ID" value="ADL54865.1"/>
    <property type="molecule type" value="Genomic_DNA"/>
</dbReference>
<evidence type="ECO:0000313" key="1">
    <source>
        <dbReference type="EMBL" id="ADL54865.1"/>
    </source>
</evidence>
<dbReference type="HOGENOM" id="CLU_672247_0_0_4"/>
<organism evidence="1 2">
    <name type="scientific">Gallionella capsiferriformans (strain ES-2)</name>
    <name type="common">Gallionella ferruginea capsiferriformans (strain ES-2)</name>
    <dbReference type="NCBI Taxonomy" id="395494"/>
    <lineage>
        <taxon>Bacteria</taxon>
        <taxon>Pseudomonadati</taxon>
        <taxon>Pseudomonadota</taxon>
        <taxon>Betaproteobacteria</taxon>
        <taxon>Nitrosomonadales</taxon>
        <taxon>Gallionellaceae</taxon>
        <taxon>Gallionella</taxon>
    </lineage>
</organism>
<reference evidence="1 2" key="1">
    <citation type="submission" date="2010-08" db="EMBL/GenBank/DDBJ databases">
        <title>Complete sequence of Gallionella capsiferriformans ES-2.</title>
        <authorList>
            <consortium name="US DOE Joint Genome Institute"/>
            <person name="Lucas S."/>
            <person name="Copeland A."/>
            <person name="Lapidus A."/>
            <person name="Cheng J.-F."/>
            <person name="Bruce D."/>
            <person name="Goodwin L."/>
            <person name="Pitluck S."/>
            <person name="Chertkov O."/>
            <person name="Davenport K.W."/>
            <person name="Detter J.C."/>
            <person name="Han C."/>
            <person name="Tapia R."/>
            <person name="Land M."/>
            <person name="Hauser L."/>
            <person name="Chang Y.-J."/>
            <person name="Jeffries C."/>
            <person name="Kyrpides N."/>
            <person name="Ivanova N."/>
            <person name="Mikhailova N."/>
            <person name="Shelobolina E.S."/>
            <person name="Picardal F."/>
            <person name="Roden E."/>
            <person name="Emerson D."/>
            <person name="Woyke T."/>
        </authorList>
    </citation>
    <scope>NUCLEOTIDE SEQUENCE [LARGE SCALE GENOMIC DNA]</scope>
    <source>
        <strain evidence="1 2">ES-2</strain>
    </source>
</reference>
<dbReference type="RefSeq" id="WP_013292806.1">
    <property type="nucleotide sequence ID" value="NC_014394.1"/>
</dbReference>
<name>D9SE89_GALCS</name>
<keyword evidence="2" id="KW-1185">Reference proteome</keyword>
<gene>
    <name evidence="1" type="ordered locus">Galf_0829</name>
</gene>
<dbReference type="OrthoDB" id="8736147at2"/>
<dbReference type="Proteomes" id="UP000001235">
    <property type="component" value="Chromosome"/>
</dbReference>